<dbReference type="InterPro" id="IPR005901">
    <property type="entry name" value="GLPGLI"/>
</dbReference>
<evidence type="ECO:0000313" key="1">
    <source>
        <dbReference type="EMBL" id="GAA0729131.1"/>
    </source>
</evidence>
<gene>
    <name evidence="1" type="ORF">GCM10009430_38940</name>
</gene>
<dbReference type="RefSeq" id="WP_343913928.1">
    <property type="nucleotide sequence ID" value="NZ_BAAAGE010000004.1"/>
</dbReference>
<accession>A0ABN1J569</accession>
<comment type="caution">
    <text evidence="1">The sequence shown here is derived from an EMBL/GenBank/DDBJ whole genome shotgun (WGS) entry which is preliminary data.</text>
</comment>
<proteinExistence type="predicted"/>
<protein>
    <recommendedName>
        <fullName evidence="3">GLPGLI family protein</fullName>
    </recommendedName>
</protein>
<dbReference type="NCBIfam" id="TIGR01200">
    <property type="entry name" value="GLPGLI"/>
    <property type="match status" value="1"/>
</dbReference>
<evidence type="ECO:0000313" key="2">
    <source>
        <dbReference type="Proteomes" id="UP001501758"/>
    </source>
</evidence>
<dbReference type="Pfam" id="PF09697">
    <property type="entry name" value="Porph_ging"/>
    <property type="match status" value="1"/>
</dbReference>
<evidence type="ECO:0008006" key="3">
    <source>
        <dbReference type="Google" id="ProtNLM"/>
    </source>
</evidence>
<dbReference type="Proteomes" id="UP001501758">
    <property type="component" value="Unassembled WGS sequence"/>
</dbReference>
<organism evidence="1 2">
    <name type="scientific">Aquimarina litoralis</name>
    <dbReference type="NCBI Taxonomy" id="584605"/>
    <lineage>
        <taxon>Bacteria</taxon>
        <taxon>Pseudomonadati</taxon>
        <taxon>Bacteroidota</taxon>
        <taxon>Flavobacteriia</taxon>
        <taxon>Flavobacteriales</taxon>
        <taxon>Flavobacteriaceae</taxon>
        <taxon>Aquimarina</taxon>
    </lineage>
</organism>
<reference evidence="1 2" key="1">
    <citation type="journal article" date="2019" name="Int. J. Syst. Evol. Microbiol.">
        <title>The Global Catalogue of Microorganisms (GCM) 10K type strain sequencing project: providing services to taxonomists for standard genome sequencing and annotation.</title>
        <authorList>
            <consortium name="The Broad Institute Genomics Platform"/>
            <consortium name="The Broad Institute Genome Sequencing Center for Infectious Disease"/>
            <person name="Wu L."/>
            <person name="Ma J."/>
        </authorList>
    </citation>
    <scope>NUCLEOTIDE SEQUENCE [LARGE SCALE GENOMIC DNA]</scope>
    <source>
        <strain evidence="1 2">JCM 15974</strain>
    </source>
</reference>
<name>A0ABN1J569_9FLAO</name>
<sequence length="267" mass="31415">MKKVFFLSIILITIGGKSQEMTVFYKEQRRADYYQLRSFVFERGMDKQDLDLIKDKAKDHREELSHYGYTSVLRIDHKKSIYYPLERQFNDTINSIVSYGKDGEQTFISRETSEKKYKIVYINEDTKQKSSVEYAYGKEYLIDEELDDLEWKFTNQTKMISGYLCKKALVFKREKKEYTGYGYGNYQIKGRKPVEVWYAEEIGSSFGPLGYWGLPGLVVKVVEEDATIILDKILYTLDDFEVKPPTHGEKITREGLEEIPALLFHEH</sequence>
<keyword evidence="2" id="KW-1185">Reference proteome</keyword>
<dbReference type="EMBL" id="BAAAGE010000004">
    <property type="protein sequence ID" value="GAA0729131.1"/>
    <property type="molecule type" value="Genomic_DNA"/>
</dbReference>